<name>A0A315ZVS0_9FIRM</name>
<sequence>MSAENEKGSWGISKTVKAGEKHKDMNEKIWLKKMQTEGCLCYMTEKNMEETMCLRELVRNGVSNKRWFADSSRKDFEDVLKYGFALVCIVEGQIIASLQCLLEHTDYAYDRYDSEEMRSKCADYSDTFVHPDYRGNGLQNIMETKMEVLCRKAGKTILLGTVDPDNYYSYENFRRMGYQEAARLTKYGGLERILMEKKI</sequence>
<gene>
    <name evidence="2" type="ORF">SAMN05216529_109109</name>
</gene>
<dbReference type="InterPro" id="IPR016181">
    <property type="entry name" value="Acyl_CoA_acyltransferase"/>
</dbReference>
<dbReference type="OrthoDB" id="8750087at2"/>
<reference evidence="3" key="1">
    <citation type="submission" date="2017-07" db="EMBL/GenBank/DDBJ databases">
        <authorList>
            <person name="Varghese N."/>
            <person name="Submissions S."/>
        </authorList>
    </citation>
    <scope>NUCLEOTIDE SEQUENCE [LARGE SCALE GENOMIC DNA]</scope>
    <source>
        <strain evidence="3">NLAE-zl-C134</strain>
    </source>
</reference>
<dbReference type="Pfam" id="PF00583">
    <property type="entry name" value="Acetyltransf_1"/>
    <property type="match status" value="1"/>
</dbReference>
<dbReference type="SUPFAM" id="SSF55729">
    <property type="entry name" value="Acyl-CoA N-acyltransferases (Nat)"/>
    <property type="match status" value="1"/>
</dbReference>
<dbReference type="EMBL" id="UHJJ01000009">
    <property type="protein sequence ID" value="SUQ15058.1"/>
    <property type="molecule type" value="Genomic_DNA"/>
</dbReference>
<dbReference type="Gene3D" id="3.40.630.30">
    <property type="match status" value="1"/>
</dbReference>
<dbReference type="Proteomes" id="UP000254051">
    <property type="component" value="Unassembled WGS sequence"/>
</dbReference>
<evidence type="ECO:0000259" key="1">
    <source>
        <dbReference type="PROSITE" id="PS51186"/>
    </source>
</evidence>
<dbReference type="InterPro" id="IPR000182">
    <property type="entry name" value="GNAT_dom"/>
</dbReference>
<dbReference type="AlphaFoldDB" id="A0A315ZVS0"/>
<accession>A0A315ZVS0</accession>
<feature type="domain" description="N-acetyltransferase" evidence="1">
    <location>
        <begin position="43"/>
        <end position="199"/>
    </location>
</feature>
<keyword evidence="3" id="KW-1185">Reference proteome</keyword>
<proteinExistence type="predicted"/>
<dbReference type="PROSITE" id="PS51186">
    <property type="entry name" value="GNAT"/>
    <property type="match status" value="1"/>
</dbReference>
<organism evidence="2 3">
    <name type="scientific">Faecalicatena contorta</name>
    <dbReference type="NCBI Taxonomy" id="39482"/>
    <lineage>
        <taxon>Bacteria</taxon>
        <taxon>Bacillati</taxon>
        <taxon>Bacillota</taxon>
        <taxon>Clostridia</taxon>
        <taxon>Lachnospirales</taxon>
        <taxon>Lachnospiraceae</taxon>
        <taxon>Faecalicatena</taxon>
    </lineage>
</organism>
<evidence type="ECO:0000313" key="3">
    <source>
        <dbReference type="Proteomes" id="UP000254051"/>
    </source>
</evidence>
<dbReference type="GO" id="GO:0016747">
    <property type="term" value="F:acyltransferase activity, transferring groups other than amino-acyl groups"/>
    <property type="evidence" value="ECO:0007669"/>
    <property type="project" value="InterPro"/>
</dbReference>
<protein>
    <submittedName>
        <fullName evidence="2">Acetyltransferase (GNAT) domain-containing protein</fullName>
    </submittedName>
</protein>
<evidence type="ECO:0000313" key="2">
    <source>
        <dbReference type="EMBL" id="SUQ15058.1"/>
    </source>
</evidence>
<keyword evidence="2" id="KW-0808">Transferase</keyword>